<organism evidence="3 4">
    <name type="scientific">Candidatus Daviesbacteria bacterium GW2011_GWA2_40_9</name>
    <dbReference type="NCBI Taxonomy" id="1618424"/>
    <lineage>
        <taxon>Bacteria</taxon>
        <taxon>Candidatus Daviesiibacteriota</taxon>
    </lineage>
</organism>
<accession>A0A0G0U3P0</accession>
<sequence>MKVALVHDYLSSYGGAERVLEALHELFPQAPIYTSLLDLRGLGPNTKEIQQWDIRCSWLQRVPGARYLLSPLRIFAPLMFESFDLSDYDLVISSSAAYFSKAVITRPGALHIAYIHTPPRYLYGYATAFNYKKNPIIRFLGETASHFLRIVDFEVSQRPDILVANSQNVAARIKKFYRREAVVIYPPVDIEKFKSQNSKEGYYLSLGRLVRGKGTEIIVEACTKLNLSLKVAGSGPELARLKSLAGETIEFVGNVSDEERVQFLAGAKATIVASEDEDFGIVPVESMAAGTPVIAVRAGGFLETVVEGKTGEFFEGEDGQVTVESLMELLKDFDPSKYQAEDLKKQAAKFSKERFKKEILDLVAKNLKG</sequence>
<dbReference type="PATRIC" id="fig|1618424.3.peg.121"/>
<evidence type="ECO:0000259" key="1">
    <source>
        <dbReference type="Pfam" id="PF00534"/>
    </source>
</evidence>
<gene>
    <name evidence="3" type="ORF">UU29_C0002G0026</name>
</gene>
<evidence type="ECO:0000259" key="2">
    <source>
        <dbReference type="Pfam" id="PF13439"/>
    </source>
</evidence>
<evidence type="ECO:0000313" key="4">
    <source>
        <dbReference type="Proteomes" id="UP000034601"/>
    </source>
</evidence>
<dbReference type="Gene3D" id="3.40.50.2000">
    <property type="entry name" value="Glycogen Phosphorylase B"/>
    <property type="match status" value="2"/>
</dbReference>
<evidence type="ECO:0000313" key="3">
    <source>
        <dbReference type="EMBL" id="KKR83713.1"/>
    </source>
</evidence>
<dbReference type="AlphaFoldDB" id="A0A0G0U3P0"/>
<dbReference type="InterPro" id="IPR001296">
    <property type="entry name" value="Glyco_trans_1"/>
</dbReference>
<dbReference type="InterPro" id="IPR050194">
    <property type="entry name" value="Glycosyltransferase_grp1"/>
</dbReference>
<dbReference type="Pfam" id="PF00534">
    <property type="entry name" value="Glycos_transf_1"/>
    <property type="match status" value="1"/>
</dbReference>
<dbReference type="PANTHER" id="PTHR45947:SF3">
    <property type="entry name" value="SULFOQUINOVOSYL TRANSFERASE SQD2"/>
    <property type="match status" value="1"/>
</dbReference>
<feature type="domain" description="Glycosyltransferase subfamily 4-like N-terminal" evidence="2">
    <location>
        <begin position="13"/>
        <end position="191"/>
    </location>
</feature>
<proteinExistence type="predicted"/>
<dbReference type="SUPFAM" id="SSF53756">
    <property type="entry name" value="UDP-Glycosyltransferase/glycogen phosphorylase"/>
    <property type="match status" value="1"/>
</dbReference>
<dbReference type="InterPro" id="IPR028098">
    <property type="entry name" value="Glyco_trans_4-like_N"/>
</dbReference>
<dbReference type="Proteomes" id="UP000034601">
    <property type="component" value="Unassembled WGS sequence"/>
</dbReference>
<protein>
    <submittedName>
        <fullName evidence="3">Glycosyl transferase group 1</fullName>
    </submittedName>
</protein>
<dbReference type="Pfam" id="PF13439">
    <property type="entry name" value="Glyco_transf_4"/>
    <property type="match status" value="1"/>
</dbReference>
<name>A0A0G0U3P0_9BACT</name>
<keyword evidence="3" id="KW-0808">Transferase</keyword>
<dbReference type="GO" id="GO:0016757">
    <property type="term" value="F:glycosyltransferase activity"/>
    <property type="evidence" value="ECO:0007669"/>
    <property type="project" value="InterPro"/>
</dbReference>
<dbReference type="PANTHER" id="PTHR45947">
    <property type="entry name" value="SULFOQUINOVOSYL TRANSFERASE SQD2"/>
    <property type="match status" value="1"/>
</dbReference>
<comment type="caution">
    <text evidence="3">The sequence shown here is derived from an EMBL/GenBank/DDBJ whole genome shotgun (WGS) entry which is preliminary data.</text>
</comment>
<dbReference type="EMBL" id="LCAB01000002">
    <property type="protein sequence ID" value="KKR83713.1"/>
    <property type="molecule type" value="Genomic_DNA"/>
</dbReference>
<reference evidence="3 4" key="1">
    <citation type="journal article" date="2015" name="Nature">
        <title>rRNA introns, odd ribosomes, and small enigmatic genomes across a large radiation of phyla.</title>
        <authorList>
            <person name="Brown C.T."/>
            <person name="Hug L.A."/>
            <person name="Thomas B.C."/>
            <person name="Sharon I."/>
            <person name="Castelle C.J."/>
            <person name="Singh A."/>
            <person name="Wilkins M.J."/>
            <person name="Williams K.H."/>
            <person name="Banfield J.F."/>
        </authorList>
    </citation>
    <scope>NUCLEOTIDE SEQUENCE [LARGE SCALE GENOMIC DNA]</scope>
</reference>
<feature type="domain" description="Glycosyl transferase family 1" evidence="1">
    <location>
        <begin position="192"/>
        <end position="346"/>
    </location>
</feature>